<organism evidence="1">
    <name type="scientific">Anopheles darlingi</name>
    <name type="common">Mosquito</name>
    <dbReference type="NCBI Taxonomy" id="43151"/>
    <lineage>
        <taxon>Eukaryota</taxon>
        <taxon>Metazoa</taxon>
        <taxon>Ecdysozoa</taxon>
        <taxon>Arthropoda</taxon>
        <taxon>Hexapoda</taxon>
        <taxon>Insecta</taxon>
        <taxon>Pterygota</taxon>
        <taxon>Neoptera</taxon>
        <taxon>Endopterygota</taxon>
        <taxon>Diptera</taxon>
        <taxon>Nematocera</taxon>
        <taxon>Culicoidea</taxon>
        <taxon>Culicidae</taxon>
        <taxon>Anophelinae</taxon>
        <taxon>Anopheles</taxon>
    </lineage>
</organism>
<dbReference type="AlphaFoldDB" id="A0A2M4D8F5"/>
<proteinExistence type="predicted"/>
<name>A0A2M4D8F5_ANODA</name>
<reference evidence="1" key="1">
    <citation type="submission" date="2018-01" db="EMBL/GenBank/DDBJ databases">
        <title>An insight into the sialome of Amazonian anophelines.</title>
        <authorList>
            <person name="Ribeiro J.M."/>
            <person name="Scarpassa V."/>
            <person name="Calvo E."/>
        </authorList>
    </citation>
    <scope>NUCLEOTIDE SEQUENCE</scope>
</reference>
<evidence type="ECO:0000313" key="1">
    <source>
        <dbReference type="EMBL" id="MBW73836.1"/>
    </source>
</evidence>
<sequence>MIFFHLPFVSCFSLSLSARFHIHGGFGRVLLFSLQSQLGRLQATVRARPTLSLFCFLLTAPSYFIHVK</sequence>
<protein>
    <submittedName>
        <fullName evidence="1">Putative secreted protein</fullName>
    </submittedName>
</protein>
<accession>A0A2M4D8F5</accession>
<dbReference type="EMBL" id="GGFL01009658">
    <property type="protein sequence ID" value="MBW73836.1"/>
    <property type="molecule type" value="Transcribed_RNA"/>
</dbReference>